<dbReference type="Proteomes" id="UP000435648">
    <property type="component" value="Chromosome"/>
</dbReference>
<evidence type="ECO:0000313" key="2">
    <source>
        <dbReference type="Proteomes" id="UP000435648"/>
    </source>
</evidence>
<name>A0A857C4G2_9HYPH</name>
<protein>
    <submittedName>
        <fullName evidence="1">Uncharacterized protein</fullName>
    </submittedName>
</protein>
<evidence type="ECO:0000313" key="1">
    <source>
        <dbReference type="EMBL" id="QGZ33936.1"/>
    </source>
</evidence>
<dbReference type="EMBL" id="CP046908">
    <property type="protein sequence ID" value="QGZ33936.1"/>
    <property type="molecule type" value="Genomic_DNA"/>
</dbReference>
<gene>
    <name evidence="1" type="ORF">GH266_05070</name>
</gene>
<sequence>MNLNTDEWDDLQPAPKAAAATAPVRFSLKQGRGGAWRATVLIRKEVLEKLRATHWRFSVRIGKGGNRHRLAIVPASDGRFELQEVGKAKGGGVYRLFLPPVDSWAEVEMATMAVGHSVADFRGNQKALFIDLPKPVWDPAAGRALRSAREG</sequence>
<accession>A0A857C4G2</accession>
<proteinExistence type="predicted"/>
<dbReference type="RefSeq" id="WP_158192926.1">
    <property type="nucleotide sequence ID" value="NZ_CP046908.1"/>
</dbReference>
<dbReference type="KEGG" id="siw:GH266_05070"/>
<organism evidence="1 2">
    <name type="scientific">Stappia indica</name>
    <dbReference type="NCBI Taxonomy" id="538381"/>
    <lineage>
        <taxon>Bacteria</taxon>
        <taxon>Pseudomonadati</taxon>
        <taxon>Pseudomonadota</taxon>
        <taxon>Alphaproteobacteria</taxon>
        <taxon>Hyphomicrobiales</taxon>
        <taxon>Stappiaceae</taxon>
        <taxon>Stappia</taxon>
    </lineage>
</organism>
<reference evidence="1 2" key="1">
    <citation type="submission" date="2019-12" db="EMBL/GenBank/DDBJ databases">
        <title>The genome of Stappia indica PHM037.</title>
        <authorList>
            <person name="Kacar D."/>
            <person name="Galan B."/>
            <person name="Canedo L."/>
            <person name="Rodriguez P."/>
            <person name="de la Calle F."/>
            <person name="Garcia J.L."/>
        </authorList>
    </citation>
    <scope>NUCLEOTIDE SEQUENCE [LARGE SCALE GENOMIC DNA]</scope>
    <source>
        <strain evidence="1 2">PHM037</strain>
    </source>
</reference>
<dbReference type="AlphaFoldDB" id="A0A857C4G2"/>